<proteinExistence type="predicted"/>
<name>A0AAW0LNS6_QUESU</name>
<reference evidence="2 3" key="1">
    <citation type="journal article" date="2018" name="Sci. Data">
        <title>The draft genome sequence of cork oak.</title>
        <authorList>
            <person name="Ramos A.M."/>
            <person name="Usie A."/>
            <person name="Barbosa P."/>
            <person name="Barros P.M."/>
            <person name="Capote T."/>
            <person name="Chaves I."/>
            <person name="Simoes F."/>
            <person name="Abreu I."/>
            <person name="Carrasquinho I."/>
            <person name="Faro C."/>
            <person name="Guimaraes J.B."/>
            <person name="Mendonca D."/>
            <person name="Nobrega F."/>
            <person name="Rodrigues L."/>
            <person name="Saibo N.J.M."/>
            <person name="Varela M.C."/>
            <person name="Egas C."/>
            <person name="Matos J."/>
            <person name="Miguel C.M."/>
            <person name="Oliveira M.M."/>
            <person name="Ricardo C.P."/>
            <person name="Goncalves S."/>
        </authorList>
    </citation>
    <scope>NUCLEOTIDE SEQUENCE [LARGE SCALE GENOMIC DNA]</scope>
    <source>
        <strain evidence="3">cv. HL8</strain>
    </source>
</reference>
<feature type="region of interest" description="Disordered" evidence="1">
    <location>
        <begin position="1"/>
        <end position="24"/>
    </location>
</feature>
<dbReference type="PANTHER" id="PTHR37910:SF2">
    <property type="entry name" value="EXPRESSED PROTEIN"/>
    <property type="match status" value="1"/>
</dbReference>
<dbReference type="AlphaFoldDB" id="A0AAW0LNS6"/>
<comment type="caution">
    <text evidence="2">The sequence shown here is derived from an EMBL/GenBank/DDBJ whole genome shotgun (WGS) entry which is preliminary data.</text>
</comment>
<dbReference type="Gene3D" id="1.25.40.10">
    <property type="entry name" value="Tetratricopeptide repeat domain"/>
    <property type="match status" value="1"/>
</dbReference>
<dbReference type="SUPFAM" id="SSF48452">
    <property type="entry name" value="TPR-like"/>
    <property type="match status" value="1"/>
</dbReference>
<keyword evidence="3" id="KW-1185">Reference proteome</keyword>
<protein>
    <submittedName>
        <fullName evidence="2">Uncharacterized protein</fullName>
    </submittedName>
</protein>
<accession>A0AAW0LNS6</accession>
<feature type="compositionally biased region" description="Low complexity" evidence="1">
    <location>
        <begin position="9"/>
        <end position="24"/>
    </location>
</feature>
<gene>
    <name evidence="2" type="ORF">CFP56_036452</name>
</gene>
<dbReference type="InterPro" id="IPR011990">
    <property type="entry name" value="TPR-like_helical_dom_sf"/>
</dbReference>
<evidence type="ECO:0000313" key="3">
    <source>
        <dbReference type="Proteomes" id="UP000237347"/>
    </source>
</evidence>
<sequence length="245" mass="27092">MGASKASISHLLPSSSLRNSNNLNSKAKPIQVKLPISKTPLQPNTNRRLFLFSLPLIPTTFLLFTPPPSPSNSNANTAQKPTSLNYSALATFEPVSPEEREVSATISRRVSEAVELLDKGRELQAQGDFNQALQYFTQVVEKYKDFAFSDYARVGRALALYEVGDRDEAIAEMEDVSISLKGYPEVHAALAAALYVDKHALLLAENQFTIATLLDPHYTDLSYVKETKHWPPSLVSSLQHFISLS</sequence>
<dbReference type="PANTHER" id="PTHR37910">
    <property type="entry name" value="EXPRESSED PROTEIN"/>
    <property type="match status" value="1"/>
</dbReference>
<dbReference type="EMBL" id="PKMF04000067">
    <property type="protein sequence ID" value="KAK7853205.1"/>
    <property type="molecule type" value="Genomic_DNA"/>
</dbReference>
<dbReference type="Pfam" id="PF14559">
    <property type="entry name" value="TPR_19"/>
    <property type="match status" value="1"/>
</dbReference>
<dbReference type="Proteomes" id="UP000237347">
    <property type="component" value="Unassembled WGS sequence"/>
</dbReference>
<evidence type="ECO:0000256" key="1">
    <source>
        <dbReference type="SAM" id="MobiDB-lite"/>
    </source>
</evidence>
<organism evidence="2 3">
    <name type="scientific">Quercus suber</name>
    <name type="common">Cork oak</name>
    <dbReference type="NCBI Taxonomy" id="58331"/>
    <lineage>
        <taxon>Eukaryota</taxon>
        <taxon>Viridiplantae</taxon>
        <taxon>Streptophyta</taxon>
        <taxon>Embryophyta</taxon>
        <taxon>Tracheophyta</taxon>
        <taxon>Spermatophyta</taxon>
        <taxon>Magnoliopsida</taxon>
        <taxon>eudicotyledons</taxon>
        <taxon>Gunneridae</taxon>
        <taxon>Pentapetalae</taxon>
        <taxon>rosids</taxon>
        <taxon>fabids</taxon>
        <taxon>Fagales</taxon>
        <taxon>Fagaceae</taxon>
        <taxon>Quercus</taxon>
    </lineage>
</organism>
<evidence type="ECO:0000313" key="2">
    <source>
        <dbReference type="EMBL" id="KAK7853205.1"/>
    </source>
</evidence>